<comment type="caution">
    <text evidence="9">The sequence shown here is derived from an EMBL/GenBank/DDBJ whole genome shotgun (WGS) entry which is preliminary data.</text>
</comment>
<dbReference type="SUPFAM" id="SSF88723">
    <property type="entry name" value="PIN domain-like"/>
    <property type="match status" value="1"/>
</dbReference>
<dbReference type="CDD" id="cd18746">
    <property type="entry name" value="PIN_VapC4-5_FitB-like"/>
    <property type="match status" value="1"/>
</dbReference>
<keyword evidence="5" id="KW-0378">Hydrolase</keyword>
<dbReference type="GO" id="GO:0004518">
    <property type="term" value="F:nuclease activity"/>
    <property type="evidence" value="ECO:0007669"/>
    <property type="project" value="UniProtKB-KW"/>
</dbReference>
<evidence type="ECO:0000256" key="6">
    <source>
        <dbReference type="ARBA" id="ARBA00022842"/>
    </source>
</evidence>
<evidence type="ECO:0000256" key="4">
    <source>
        <dbReference type="ARBA" id="ARBA00022723"/>
    </source>
</evidence>
<dbReference type="Proteomes" id="UP000321523">
    <property type="component" value="Unassembled WGS sequence"/>
</dbReference>
<accession>A0A512DTR8</accession>
<keyword evidence="6" id="KW-0460">Magnesium</keyword>
<name>A0A512DTR8_9PROT</name>
<keyword evidence="2" id="KW-1277">Toxin-antitoxin system</keyword>
<evidence type="ECO:0000256" key="1">
    <source>
        <dbReference type="ARBA" id="ARBA00001946"/>
    </source>
</evidence>
<dbReference type="InterPro" id="IPR002716">
    <property type="entry name" value="PIN_dom"/>
</dbReference>
<sequence length="139" mass="15456">MYLLDTVVLSEFRKRNRDIGVLTWIRSVAPSDLFISVVTIGEIELGIEKQREIDTRFAEELSRWLDTTLRIYSNQILGMDIGVAKRWGRLAARIGNRGMDLAIAATALESGLTVVTRNVSDFAPTGVAMLDPFSGVRQA</sequence>
<feature type="domain" description="PIN" evidence="8">
    <location>
        <begin position="2"/>
        <end position="118"/>
    </location>
</feature>
<dbReference type="RefSeq" id="WP_044434475.1">
    <property type="nucleotide sequence ID" value="NZ_BJYZ01000018.1"/>
</dbReference>
<dbReference type="EMBL" id="BJYZ01000018">
    <property type="protein sequence ID" value="GEO39861.1"/>
    <property type="molecule type" value="Genomic_DNA"/>
</dbReference>
<evidence type="ECO:0000313" key="9">
    <source>
        <dbReference type="EMBL" id="GEO39861.1"/>
    </source>
</evidence>
<evidence type="ECO:0000259" key="8">
    <source>
        <dbReference type="Pfam" id="PF01850"/>
    </source>
</evidence>
<proteinExistence type="inferred from homology"/>
<dbReference type="InterPro" id="IPR029060">
    <property type="entry name" value="PIN-like_dom_sf"/>
</dbReference>
<evidence type="ECO:0000313" key="10">
    <source>
        <dbReference type="Proteomes" id="UP000321523"/>
    </source>
</evidence>
<keyword evidence="10" id="KW-1185">Reference proteome</keyword>
<protein>
    <submittedName>
        <fullName evidence="9">Twitching motility protein PilT</fullName>
    </submittedName>
</protein>
<dbReference type="GO" id="GO:0046872">
    <property type="term" value="F:metal ion binding"/>
    <property type="evidence" value="ECO:0007669"/>
    <property type="project" value="UniProtKB-KW"/>
</dbReference>
<evidence type="ECO:0000256" key="2">
    <source>
        <dbReference type="ARBA" id="ARBA00022649"/>
    </source>
</evidence>
<dbReference type="AlphaFoldDB" id="A0A512DTR8"/>
<dbReference type="PANTHER" id="PTHR33653">
    <property type="entry name" value="RIBONUCLEASE VAPC2"/>
    <property type="match status" value="1"/>
</dbReference>
<dbReference type="Pfam" id="PF01850">
    <property type="entry name" value="PIN"/>
    <property type="match status" value="1"/>
</dbReference>
<dbReference type="OrthoDB" id="7188375at2"/>
<evidence type="ECO:0000256" key="7">
    <source>
        <dbReference type="ARBA" id="ARBA00038093"/>
    </source>
</evidence>
<reference evidence="9 10" key="1">
    <citation type="submission" date="2019-07" db="EMBL/GenBank/DDBJ databases">
        <title>Whole genome shotgun sequence of Skermanella aerolata NBRC 106429.</title>
        <authorList>
            <person name="Hosoyama A."/>
            <person name="Uohara A."/>
            <person name="Ohji S."/>
            <person name="Ichikawa N."/>
        </authorList>
    </citation>
    <scope>NUCLEOTIDE SEQUENCE [LARGE SCALE GENOMIC DNA]</scope>
    <source>
        <strain evidence="9 10">NBRC 106429</strain>
    </source>
</reference>
<dbReference type="InterPro" id="IPR050556">
    <property type="entry name" value="Type_II_TA_system_RNase"/>
</dbReference>
<dbReference type="Gene3D" id="3.40.50.1010">
    <property type="entry name" value="5'-nuclease"/>
    <property type="match status" value="1"/>
</dbReference>
<evidence type="ECO:0000256" key="3">
    <source>
        <dbReference type="ARBA" id="ARBA00022722"/>
    </source>
</evidence>
<keyword evidence="3" id="KW-0540">Nuclease</keyword>
<dbReference type="PANTHER" id="PTHR33653:SF1">
    <property type="entry name" value="RIBONUCLEASE VAPC2"/>
    <property type="match status" value="1"/>
</dbReference>
<comment type="similarity">
    <text evidence="7">Belongs to the PINc/VapC protein family.</text>
</comment>
<keyword evidence="4" id="KW-0479">Metal-binding</keyword>
<evidence type="ECO:0000256" key="5">
    <source>
        <dbReference type="ARBA" id="ARBA00022801"/>
    </source>
</evidence>
<organism evidence="9 10">
    <name type="scientific">Skermanella aerolata</name>
    <dbReference type="NCBI Taxonomy" id="393310"/>
    <lineage>
        <taxon>Bacteria</taxon>
        <taxon>Pseudomonadati</taxon>
        <taxon>Pseudomonadota</taxon>
        <taxon>Alphaproteobacteria</taxon>
        <taxon>Rhodospirillales</taxon>
        <taxon>Azospirillaceae</taxon>
        <taxon>Skermanella</taxon>
    </lineage>
</organism>
<comment type="cofactor">
    <cofactor evidence="1">
        <name>Mg(2+)</name>
        <dbReference type="ChEBI" id="CHEBI:18420"/>
    </cofactor>
</comment>
<gene>
    <name evidence="9" type="ORF">SAE02_40090</name>
</gene>
<dbReference type="GO" id="GO:0016787">
    <property type="term" value="F:hydrolase activity"/>
    <property type="evidence" value="ECO:0007669"/>
    <property type="project" value="UniProtKB-KW"/>
</dbReference>